<gene>
    <name evidence="1" type="ORF">KEG57_40305</name>
</gene>
<organism evidence="1 2">
    <name type="scientific">Polyangium jinanense</name>
    <dbReference type="NCBI Taxonomy" id="2829994"/>
    <lineage>
        <taxon>Bacteria</taxon>
        <taxon>Pseudomonadati</taxon>
        <taxon>Myxococcota</taxon>
        <taxon>Polyangia</taxon>
        <taxon>Polyangiales</taxon>
        <taxon>Polyangiaceae</taxon>
        <taxon>Polyangium</taxon>
    </lineage>
</organism>
<accession>A0A9X3XES9</accession>
<dbReference type="Pfam" id="PF06314">
    <property type="entry name" value="ADC"/>
    <property type="match status" value="1"/>
</dbReference>
<dbReference type="PANTHER" id="PTHR40518">
    <property type="entry name" value="ACETOACETATE DECARBOXYLASE"/>
    <property type="match status" value="1"/>
</dbReference>
<dbReference type="AlphaFoldDB" id="A0A9X3XES9"/>
<dbReference type="GO" id="GO:0016829">
    <property type="term" value="F:lyase activity"/>
    <property type="evidence" value="ECO:0007669"/>
    <property type="project" value="InterPro"/>
</dbReference>
<dbReference type="PANTHER" id="PTHR40518:SF1">
    <property type="entry name" value="ACETOACETATE DECARBOXYLASE"/>
    <property type="match status" value="1"/>
</dbReference>
<dbReference type="EMBL" id="JAGTJJ010000043">
    <property type="protein sequence ID" value="MDC3986786.1"/>
    <property type="molecule type" value="Genomic_DNA"/>
</dbReference>
<protein>
    <submittedName>
        <fullName evidence="1">Acetoacetate decarboxylase family protein</fullName>
    </submittedName>
</protein>
<dbReference type="SUPFAM" id="SSF160104">
    <property type="entry name" value="Acetoacetate decarboxylase-like"/>
    <property type="match status" value="1"/>
</dbReference>
<proteinExistence type="predicted"/>
<sequence length="222" mass="24868">MPPAPDVPRVPAPWTLGGDAYVVMLRLPPRLIEEGSFVPEPLRGRAQGRTGALMFVDYATSDVGPYRELLFIPCRFRIGGGLFWSITKIYVSSWDSVVNGRQNWGIPKDRADFEVTREAGRDRVRLHDGDHVFADLVFAPRGLRLPASSVLMPEALRTLVQVDDDRAFYYAPEASCKVELARLVEARVDPARFPDVSQGKVLFAARLSEFTLRFPIARVEPV</sequence>
<keyword evidence="2" id="KW-1185">Reference proteome</keyword>
<reference evidence="1 2" key="1">
    <citation type="submission" date="2021-04" db="EMBL/GenBank/DDBJ databases">
        <title>Genome analysis of Polyangium sp.</title>
        <authorList>
            <person name="Li Y."/>
            <person name="Wang J."/>
        </authorList>
    </citation>
    <scope>NUCLEOTIDE SEQUENCE [LARGE SCALE GENOMIC DNA]</scope>
    <source>
        <strain evidence="1 2">SDU14</strain>
    </source>
</reference>
<dbReference type="RefSeq" id="WP_272459494.1">
    <property type="nucleotide sequence ID" value="NZ_JAGTJJ010000043.1"/>
</dbReference>
<evidence type="ECO:0000313" key="2">
    <source>
        <dbReference type="Proteomes" id="UP001151081"/>
    </source>
</evidence>
<dbReference type="Proteomes" id="UP001151081">
    <property type="component" value="Unassembled WGS sequence"/>
</dbReference>
<comment type="caution">
    <text evidence="1">The sequence shown here is derived from an EMBL/GenBank/DDBJ whole genome shotgun (WGS) entry which is preliminary data.</text>
</comment>
<dbReference type="InterPro" id="IPR010451">
    <property type="entry name" value="Acetoacetate_decarboxylase"/>
</dbReference>
<evidence type="ECO:0000313" key="1">
    <source>
        <dbReference type="EMBL" id="MDC3986786.1"/>
    </source>
</evidence>
<name>A0A9X3XES9_9BACT</name>
<dbReference type="Gene3D" id="2.40.400.10">
    <property type="entry name" value="Acetoacetate decarboxylase-like"/>
    <property type="match status" value="1"/>
</dbReference>
<dbReference type="InterPro" id="IPR023375">
    <property type="entry name" value="ADC_dom_sf"/>
</dbReference>